<keyword evidence="3" id="KW-1003">Cell membrane</keyword>
<gene>
    <name evidence="13" type="primary">LOC130499157</name>
</gene>
<feature type="chain" id="PRO_5040755742" evidence="10">
    <location>
        <begin position="26"/>
        <end position="154"/>
    </location>
</feature>
<evidence type="ECO:0000256" key="8">
    <source>
        <dbReference type="ARBA" id="ARBA00023180"/>
    </source>
</evidence>
<dbReference type="PANTHER" id="PTHR33044">
    <property type="entry name" value="BIFUNCTIONAL INHIBITOR/LIPID-TRANSFER PROTEIN/SEED STORAGE 2S ALBUMIN SUPERFAMILY PROTEIN-RELATED"/>
    <property type="match status" value="1"/>
</dbReference>
<dbReference type="SUPFAM" id="SSF47699">
    <property type="entry name" value="Bifunctional inhibitor/lipid-transfer protein/seed storage 2S albumin"/>
    <property type="match status" value="1"/>
</dbReference>
<comment type="subcellular location">
    <subcellularLocation>
        <location evidence="1">Cell membrane</location>
        <topology evidence="1">Lipid-anchor</topology>
        <topology evidence="1">GPI-anchor</topology>
    </subcellularLocation>
</comment>
<sequence length="154" mass="15588">MSQTTTTTTLVLLSVLLIAATVVNGQEAMAPPPNAGMFCEANLGLCAAALKIGAKPSDECCTSLNKAVKTQLKCLCAILTNPQVLAGFNLTVENAFHIPQSCGIDAGPSMCSAAKAPLPNGVPPVSGPPKNAATNLAGTGLVGIALMTISLMFY</sequence>
<accession>A0A9W3CCE0</accession>
<reference evidence="13" key="2">
    <citation type="submission" date="2025-08" db="UniProtKB">
        <authorList>
            <consortium name="RefSeq"/>
        </authorList>
    </citation>
    <scope>IDENTIFICATION</scope>
    <source>
        <tissue evidence="13">Leaf</tissue>
    </source>
</reference>
<keyword evidence="5 10" id="KW-0732">Signal</keyword>
<dbReference type="GeneID" id="130499157"/>
<dbReference type="CDD" id="cd00010">
    <property type="entry name" value="AAI_LTSS"/>
    <property type="match status" value="1"/>
</dbReference>
<protein>
    <submittedName>
        <fullName evidence="13">Non-specific lipid transfer protein GPI-anchored 24-like</fullName>
    </submittedName>
</protein>
<dbReference type="RefSeq" id="XP_056849088.1">
    <property type="nucleotide sequence ID" value="XM_056993108.1"/>
</dbReference>
<keyword evidence="9" id="KW-0449">Lipoprotein</keyword>
<dbReference type="AlphaFoldDB" id="A0A9W3CCE0"/>
<evidence type="ECO:0000256" key="9">
    <source>
        <dbReference type="ARBA" id="ARBA00023288"/>
    </source>
</evidence>
<evidence type="ECO:0000256" key="1">
    <source>
        <dbReference type="ARBA" id="ARBA00004609"/>
    </source>
</evidence>
<evidence type="ECO:0000256" key="3">
    <source>
        <dbReference type="ARBA" id="ARBA00022475"/>
    </source>
</evidence>
<dbReference type="InterPro" id="IPR036312">
    <property type="entry name" value="Bifun_inhib/LTP/seed_sf"/>
</dbReference>
<dbReference type="GO" id="GO:0098552">
    <property type="term" value="C:side of membrane"/>
    <property type="evidence" value="ECO:0007669"/>
    <property type="project" value="UniProtKB-KW"/>
</dbReference>
<dbReference type="InterPro" id="IPR043325">
    <property type="entry name" value="LTSS"/>
</dbReference>
<dbReference type="Proteomes" id="UP000504610">
    <property type="component" value="Chromosome 2"/>
</dbReference>
<dbReference type="InterPro" id="IPR016140">
    <property type="entry name" value="Bifunc_inhib/LTP/seed_store"/>
</dbReference>
<dbReference type="OrthoDB" id="1925812at2759"/>
<evidence type="ECO:0000256" key="4">
    <source>
        <dbReference type="ARBA" id="ARBA00022622"/>
    </source>
</evidence>
<evidence type="ECO:0000256" key="2">
    <source>
        <dbReference type="ARBA" id="ARBA00009748"/>
    </source>
</evidence>
<name>A0A9W3CCE0_RAPSA</name>
<feature type="signal peptide" evidence="10">
    <location>
        <begin position="1"/>
        <end position="25"/>
    </location>
</feature>
<keyword evidence="12" id="KW-1185">Reference proteome</keyword>
<keyword evidence="8" id="KW-0325">Glycoprotein</keyword>
<keyword evidence="7" id="KW-1015">Disulfide bond</keyword>
<evidence type="ECO:0000256" key="10">
    <source>
        <dbReference type="SAM" id="SignalP"/>
    </source>
</evidence>
<evidence type="ECO:0000259" key="11">
    <source>
        <dbReference type="Pfam" id="PF14368"/>
    </source>
</evidence>
<dbReference type="Pfam" id="PF14368">
    <property type="entry name" value="LTP_2"/>
    <property type="match status" value="1"/>
</dbReference>
<reference evidence="12" key="1">
    <citation type="journal article" date="2019" name="Database">
        <title>The radish genome database (RadishGD): an integrated information resource for radish genomics.</title>
        <authorList>
            <person name="Yu H.J."/>
            <person name="Baek S."/>
            <person name="Lee Y.J."/>
            <person name="Cho A."/>
            <person name="Mun J.H."/>
        </authorList>
    </citation>
    <scope>NUCLEOTIDE SEQUENCE [LARGE SCALE GENOMIC DNA]</scope>
    <source>
        <strain evidence="12">cv. WK10039</strain>
    </source>
</reference>
<dbReference type="KEGG" id="rsz:130499157"/>
<comment type="similarity">
    <text evidence="2">Belongs to the plant LTP family.</text>
</comment>
<dbReference type="Gene3D" id="1.10.110.10">
    <property type="entry name" value="Plant lipid-transfer and hydrophobic proteins"/>
    <property type="match status" value="1"/>
</dbReference>
<dbReference type="GO" id="GO:0005886">
    <property type="term" value="C:plasma membrane"/>
    <property type="evidence" value="ECO:0007669"/>
    <property type="project" value="UniProtKB-SubCell"/>
</dbReference>
<evidence type="ECO:0000256" key="6">
    <source>
        <dbReference type="ARBA" id="ARBA00023136"/>
    </source>
</evidence>
<organism evidence="12 13">
    <name type="scientific">Raphanus sativus</name>
    <name type="common">Radish</name>
    <name type="synonym">Raphanus raphanistrum var. sativus</name>
    <dbReference type="NCBI Taxonomy" id="3726"/>
    <lineage>
        <taxon>Eukaryota</taxon>
        <taxon>Viridiplantae</taxon>
        <taxon>Streptophyta</taxon>
        <taxon>Embryophyta</taxon>
        <taxon>Tracheophyta</taxon>
        <taxon>Spermatophyta</taxon>
        <taxon>Magnoliopsida</taxon>
        <taxon>eudicotyledons</taxon>
        <taxon>Gunneridae</taxon>
        <taxon>Pentapetalae</taxon>
        <taxon>rosids</taxon>
        <taxon>malvids</taxon>
        <taxon>Brassicales</taxon>
        <taxon>Brassicaceae</taxon>
        <taxon>Brassiceae</taxon>
        <taxon>Raphanus</taxon>
    </lineage>
</organism>
<feature type="domain" description="Bifunctional inhibitor/plant lipid transfer protein/seed storage helical" evidence="11">
    <location>
        <begin position="22"/>
        <end position="111"/>
    </location>
</feature>
<proteinExistence type="inferred from homology"/>
<evidence type="ECO:0000313" key="13">
    <source>
        <dbReference type="RefSeq" id="XP_056849088.1"/>
    </source>
</evidence>
<evidence type="ECO:0000313" key="12">
    <source>
        <dbReference type="Proteomes" id="UP000504610"/>
    </source>
</evidence>
<evidence type="ECO:0000256" key="7">
    <source>
        <dbReference type="ARBA" id="ARBA00023157"/>
    </source>
</evidence>
<keyword evidence="4" id="KW-0336">GPI-anchor</keyword>
<evidence type="ECO:0000256" key="5">
    <source>
        <dbReference type="ARBA" id="ARBA00022729"/>
    </source>
</evidence>
<keyword evidence="6" id="KW-0472">Membrane</keyword>